<protein>
    <submittedName>
        <fullName evidence="2">Uncharacterized protein</fullName>
    </submittedName>
</protein>
<dbReference type="Proteomes" id="UP000887540">
    <property type="component" value="Unplaced"/>
</dbReference>
<proteinExistence type="predicted"/>
<dbReference type="WBParaSite" id="ACRNAN_scaffold9245.g9226.t1">
    <property type="protein sequence ID" value="ACRNAN_scaffold9245.g9226.t1"/>
    <property type="gene ID" value="ACRNAN_scaffold9245.g9226"/>
</dbReference>
<name>A0A914EPM0_9BILA</name>
<sequence>MVQKIVFYAIFVYIFYVNLIDTFNAQQVFIPDDVEDTRARLLMLDGNMIFHAGRGKNITFKVNSGSSIWFGNTDILTLPDNAEVIKIRQLMATSSEQLSSVRQIISENGVKDDQLKAQVDQNVVKV</sequence>
<reference evidence="2" key="1">
    <citation type="submission" date="2022-11" db="UniProtKB">
        <authorList>
            <consortium name="WormBaseParasite"/>
        </authorList>
    </citation>
    <scope>IDENTIFICATION</scope>
</reference>
<dbReference type="AlphaFoldDB" id="A0A914EPM0"/>
<evidence type="ECO:0000313" key="1">
    <source>
        <dbReference type="Proteomes" id="UP000887540"/>
    </source>
</evidence>
<keyword evidence="1" id="KW-1185">Reference proteome</keyword>
<organism evidence="1 2">
    <name type="scientific">Acrobeloides nanus</name>
    <dbReference type="NCBI Taxonomy" id="290746"/>
    <lineage>
        <taxon>Eukaryota</taxon>
        <taxon>Metazoa</taxon>
        <taxon>Ecdysozoa</taxon>
        <taxon>Nematoda</taxon>
        <taxon>Chromadorea</taxon>
        <taxon>Rhabditida</taxon>
        <taxon>Tylenchina</taxon>
        <taxon>Cephalobomorpha</taxon>
        <taxon>Cephaloboidea</taxon>
        <taxon>Cephalobidae</taxon>
        <taxon>Acrobeloides</taxon>
    </lineage>
</organism>
<accession>A0A914EPM0</accession>
<evidence type="ECO:0000313" key="2">
    <source>
        <dbReference type="WBParaSite" id="ACRNAN_scaffold9245.g9226.t1"/>
    </source>
</evidence>